<sequence>MGSSLLTSAEKPEDARAPKMGPGSGWGFQARGAAEKRMQRQRIKAATLDGSTSAVLIFVGLQGPTIQILGSVE</sequence>
<accession>C1H075</accession>
<dbReference type="HOGENOM" id="CLU_2705491_0_0_1"/>
<dbReference type="KEGG" id="pbl:PAAG_04169"/>
<reference evidence="2 3" key="1">
    <citation type="journal article" date="2011" name="PLoS Genet.">
        <title>Comparative genomic analysis of human fungal pathogens causing paracoccidioidomycosis.</title>
        <authorList>
            <person name="Desjardins C.A."/>
            <person name="Champion M.D."/>
            <person name="Holder J.W."/>
            <person name="Muszewska A."/>
            <person name="Goldberg J."/>
            <person name="Bailao A.M."/>
            <person name="Brigido M.M."/>
            <person name="Ferreira M.E."/>
            <person name="Garcia A.M."/>
            <person name="Grynberg M."/>
            <person name="Gujja S."/>
            <person name="Heiman D.I."/>
            <person name="Henn M.R."/>
            <person name="Kodira C.D."/>
            <person name="Leon-Narvaez H."/>
            <person name="Longo L.V."/>
            <person name="Ma L.J."/>
            <person name="Malavazi I."/>
            <person name="Matsuo A.L."/>
            <person name="Morais F.V."/>
            <person name="Pereira M."/>
            <person name="Rodriguez-Brito S."/>
            <person name="Sakthikumar S."/>
            <person name="Salem-Izacc S.M."/>
            <person name="Sykes S.M."/>
            <person name="Teixeira M.M."/>
            <person name="Vallejo M.C."/>
            <person name="Walter M.E."/>
            <person name="Yandava C."/>
            <person name="Young S."/>
            <person name="Zeng Q."/>
            <person name="Zucker J."/>
            <person name="Felipe M.S."/>
            <person name="Goldman G.H."/>
            <person name="Haas B.J."/>
            <person name="McEwen J.G."/>
            <person name="Nino-Vega G."/>
            <person name="Puccia R."/>
            <person name="San-Blas G."/>
            <person name="Soares C.M."/>
            <person name="Birren B.W."/>
            <person name="Cuomo C.A."/>
        </authorList>
    </citation>
    <scope>NUCLEOTIDE SEQUENCE [LARGE SCALE GENOMIC DNA]</scope>
    <source>
        <strain evidence="3">ATCC MYA-826 / Pb01</strain>
    </source>
</reference>
<evidence type="ECO:0000313" key="2">
    <source>
        <dbReference type="EMBL" id="EEH33116.2"/>
    </source>
</evidence>
<proteinExistence type="predicted"/>
<organism evidence="2 3">
    <name type="scientific">Paracoccidioides lutzii (strain ATCC MYA-826 / Pb01)</name>
    <name type="common">Paracoccidioides brasiliensis</name>
    <dbReference type="NCBI Taxonomy" id="502779"/>
    <lineage>
        <taxon>Eukaryota</taxon>
        <taxon>Fungi</taxon>
        <taxon>Dikarya</taxon>
        <taxon>Ascomycota</taxon>
        <taxon>Pezizomycotina</taxon>
        <taxon>Eurotiomycetes</taxon>
        <taxon>Eurotiomycetidae</taxon>
        <taxon>Onygenales</taxon>
        <taxon>Ajellomycetaceae</taxon>
        <taxon>Paracoccidioides</taxon>
    </lineage>
</organism>
<name>C1H075_PARBA</name>
<evidence type="ECO:0000313" key="3">
    <source>
        <dbReference type="Proteomes" id="UP000002059"/>
    </source>
</evidence>
<keyword evidence="3" id="KW-1185">Reference proteome</keyword>
<dbReference type="EMBL" id="KN294001">
    <property type="protein sequence ID" value="EEH33116.2"/>
    <property type="molecule type" value="Genomic_DNA"/>
</dbReference>
<gene>
    <name evidence="2" type="ORF">PAAG_04169</name>
</gene>
<feature type="region of interest" description="Disordered" evidence="1">
    <location>
        <begin position="1"/>
        <end position="33"/>
    </location>
</feature>
<dbReference type="Proteomes" id="UP000002059">
    <property type="component" value="Partially assembled WGS sequence"/>
</dbReference>
<dbReference type="AlphaFoldDB" id="C1H075"/>
<dbReference type="RefSeq" id="XP_002793897.2">
    <property type="nucleotide sequence ID" value="XM_002793851.2"/>
</dbReference>
<evidence type="ECO:0000256" key="1">
    <source>
        <dbReference type="SAM" id="MobiDB-lite"/>
    </source>
</evidence>
<dbReference type="GeneID" id="9097208"/>
<protein>
    <submittedName>
        <fullName evidence="2">Uncharacterized protein</fullName>
    </submittedName>
</protein>
<dbReference type="VEuPathDB" id="FungiDB:PAAG_04169"/>